<gene>
    <name evidence="1" type="ORF">PGQ11_007709</name>
</gene>
<comment type="caution">
    <text evidence="1">The sequence shown here is derived from an EMBL/GenBank/DDBJ whole genome shotgun (WGS) entry which is preliminary data.</text>
</comment>
<evidence type="ECO:0000313" key="2">
    <source>
        <dbReference type="Proteomes" id="UP001390339"/>
    </source>
</evidence>
<name>A0ABR2IWZ5_9PEZI</name>
<keyword evidence="2" id="KW-1185">Reference proteome</keyword>
<protein>
    <submittedName>
        <fullName evidence="1">Uncharacterized protein</fullName>
    </submittedName>
</protein>
<accession>A0ABR2IWZ5</accession>
<sequence>MNQLVSGSLRITMAKNNVHGTLGRFTEDSEENPVRGIASIADLNGPDLPEISNEQACATTTQYTAPFIPSAAPNNHYTLPEETIESSGSHGALLFNSQCSQNQHPLVLWPQSFRIYLRSFFKRSFINFE</sequence>
<dbReference type="EMBL" id="JAPCWZ010000004">
    <property type="protein sequence ID" value="KAK8869131.1"/>
    <property type="molecule type" value="Genomic_DNA"/>
</dbReference>
<proteinExistence type="predicted"/>
<dbReference type="Proteomes" id="UP001390339">
    <property type="component" value="Unassembled WGS sequence"/>
</dbReference>
<organism evidence="1 2">
    <name type="scientific">Apiospora arundinis</name>
    <dbReference type="NCBI Taxonomy" id="335852"/>
    <lineage>
        <taxon>Eukaryota</taxon>
        <taxon>Fungi</taxon>
        <taxon>Dikarya</taxon>
        <taxon>Ascomycota</taxon>
        <taxon>Pezizomycotina</taxon>
        <taxon>Sordariomycetes</taxon>
        <taxon>Xylariomycetidae</taxon>
        <taxon>Amphisphaeriales</taxon>
        <taxon>Apiosporaceae</taxon>
        <taxon>Apiospora</taxon>
    </lineage>
</organism>
<evidence type="ECO:0000313" key="1">
    <source>
        <dbReference type="EMBL" id="KAK8869131.1"/>
    </source>
</evidence>
<reference evidence="1 2" key="1">
    <citation type="journal article" date="2024" name="IMA Fungus">
        <title>Apiospora arundinis, a panoply of carbohydrate-active enzymes and secondary metabolites.</title>
        <authorList>
            <person name="Sorensen T."/>
            <person name="Petersen C."/>
            <person name="Muurmann A.T."/>
            <person name="Christiansen J.V."/>
            <person name="Brundto M.L."/>
            <person name="Overgaard C.K."/>
            <person name="Boysen A.T."/>
            <person name="Wollenberg R.D."/>
            <person name="Larsen T.O."/>
            <person name="Sorensen J.L."/>
            <person name="Nielsen K.L."/>
            <person name="Sondergaard T.E."/>
        </authorList>
    </citation>
    <scope>NUCLEOTIDE SEQUENCE [LARGE SCALE GENOMIC DNA]</scope>
    <source>
        <strain evidence="1 2">AAU 773</strain>
    </source>
</reference>